<feature type="region of interest" description="Disordered" evidence="2">
    <location>
        <begin position="150"/>
        <end position="169"/>
    </location>
</feature>
<feature type="compositionally biased region" description="Basic and acidic residues" evidence="2">
    <location>
        <begin position="91"/>
        <end position="101"/>
    </location>
</feature>
<feature type="compositionally biased region" description="Basic and acidic residues" evidence="2">
    <location>
        <begin position="1"/>
        <end position="11"/>
    </location>
</feature>
<feature type="region of interest" description="Disordered" evidence="2">
    <location>
        <begin position="1"/>
        <end position="101"/>
    </location>
</feature>
<dbReference type="EMBL" id="QDEB01025258">
    <property type="protein sequence ID" value="RZC40548.1"/>
    <property type="molecule type" value="Genomic_DNA"/>
</dbReference>
<feature type="domain" description="FAM13A-like" evidence="3">
    <location>
        <begin position="530"/>
        <end position="596"/>
    </location>
</feature>
<evidence type="ECO:0000313" key="5">
    <source>
        <dbReference type="Proteomes" id="UP000292052"/>
    </source>
</evidence>
<dbReference type="OrthoDB" id="185175at2759"/>
<evidence type="ECO:0000313" key="4">
    <source>
        <dbReference type="EMBL" id="RZC40548.1"/>
    </source>
</evidence>
<feature type="region of interest" description="Disordered" evidence="2">
    <location>
        <begin position="402"/>
        <end position="422"/>
    </location>
</feature>
<dbReference type="InterPro" id="IPR039102">
    <property type="entry name" value="FAM13"/>
</dbReference>
<evidence type="ECO:0000256" key="2">
    <source>
        <dbReference type="SAM" id="MobiDB-lite"/>
    </source>
</evidence>
<reference evidence="4 5" key="1">
    <citation type="submission" date="2017-03" db="EMBL/GenBank/DDBJ databases">
        <title>Genome of the blue death feigning beetle - Asbolus verrucosus.</title>
        <authorList>
            <person name="Rider S.D."/>
        </authorList>
    </citation>
    <scope>NUCLEOTIDE SEQUENCE [LARGE SCALE GENOMIC DNA]</scope>
    <source>
        <strain evidence="4">Butters</strain>
        <tissue evidence="4">Head and leg muscle</tissue>
    </source>
</reference>
<dbReference type="AlphaFoldDB" id="A0A482W835"/>
<protein>
    <recommendedName>
        <fullName evidence="3">FAM13A-like domain-containing protein</fullName>
    </recommendedName>
</protein>
<accession>A0A482W835</accession>
<dbReference type="PANTHER" id="PTHR15904:SF17">
    <property type="entry name" value="RHO-GAP DOMAIN-CONTAINING PROTEIN"/>
    <property type="match status" value="1"/>
</dbReference>
<dbReference type="Gene3D" id="1.10.10.1460">
    <property type="match status" value="1"/>
</dbReference>
<dbReference type="InterPro" id="IPR059029">
    <property type="entry name" value="FAM13A_dom"/>
</dbReference>
<comment type="similarity">
    <text evidence="1">Belongs to the FAM13 family.</text>
</comment>
<keyword evidence="5" id="KW-1185">Reference proteome</keyword>
<gene>
    <name evidence="4" type="ORF">BDFB_008217</name>
</gene>
<evidence type="ECO:0000259" key="3">
    <source>
        <dbReference type="Pfam" id="PF26116"/>
    </source>
</evidence>
<feature type="region of interest" description="Disordered" evidence="2">
    <location>
        <begin position="374"/>
        <end position="393"/>
    </location>
</feature>
<name>A0A482W835_ASBVE</name>
<evidence type="ECO:0000256" key="1">
    <source>
        <dbReference type="ARBA" id="ARBA00007549"/>
    </source>
</evidence>
<comment type="caution">
    <text evidence="4">The sequence shown here is derived from an EMBL/GenBank/DDBJ whole genome shotgun (WGS) entry which is preliminary data.</text>
</comment>
<feature type="compositionally biased region" description="Basic and acidic residues" evidence="2">
    <location>
        <begin position="62"/>
        <end position="82"/>
    </location>
</feature>
<dbReference type="PANTHER" id="PTHR15904">
    <property type="entry name" value="FAM13"/>
    <property type="match status" value="1"/>
</dbReference>
<feature type="region of interest" description="Disordered" evidence="2">
    <location>
        <begin position="500"/>
        <end position="519"/>
    </location>
</feature>
<dbReference type="STRING" id="1661398.A0A482W835"/>
<feature type="compositionally biased region" description="Low complexity" evidence="2">
    <location>
        <begin position="504"/>
        <end position="519"/>
    </location>
</feature>
<dbReference type="Pfam" id="PF26116">
    <property type="entry name" value="FAM13A"/>
    <property type="match status" value="1"/>
</dbReference>
<sequence length="597" mass="69054">MKGPSRKEESQQKSGTLHSYSKDFGKIKSKTNPLPTSYDEAKASCKARKRKERQESISSLCQERKVIRSNSEERPTQKKYFENKSSIRRVSSSEDFQRSDPKTINLTQFIEKNVSPNRQTSNDIILIYDEDCEHEKRRSHERFSKPLALKNKKSSHKSRKPKARCLPKPKFKPEISHEIAKNETTRSQEAQIETAKQSESSDVEIKVETFLQLHREEKERSPSPVRQFSPDLDLSTLHEQVDCSEPLLSCANHQINENTETLPGLSVASNRLLSSPRNSIIATHRIYLDPDIQQANFDLENKTQNPLESRIQKVTKQINSVKKKIKKYEIEFESKHGYKVSHADKLNDKNIRKLYMDLNKLKKEQKQLFDVCPSTAAEDDESQKSPRNLQDTLNDIEKRLAQKREASKRPNGLEQMSSEELTEEKTAVQKALLYLESIHGRPDNKEDRNMARPIYDRYRTLKRMISKLQANSAGNELATIHEDETMNFITSFTPQVSEIDSEKSSILTSTDSSDTDNSISENLHSLTKFELIEQHRLVSEEKKELRRTIKMFELDIQHKSGRMVQKEDKLPMEHVYVAYKKVKAKLKLLDALVGKQL</sequence>
<organism evidence="4 5">
    <name type="scientific">Asbolus verrucosus</name>
    <name type="common">Desert ironclad beetle</name>
    <dbReference type="NCBI Taxonomy" id="1661398"/>
    <lineage>
        <taxon>Eukaryota</taxon>
        <taxon>Metazoa</taxon>
        <taxon>Ecdysozoa</taxon>
        <taxon>Arthropoda</taxon>
        <taxon>Hexapoda</taxon>
        <taxon>Insecta</taxon>
        <taxon>Pterygota</taxon>
        <taxon>Neoptera</taxon>
        <taxon>Endopterygota</taxon>
        <taxon>Coleoptera</taxon>
        <taxon>Polyphaga</taxon>
        <taxon>Cucujiformia</taxon>
        <taxon>Tenebrionidae</taxon>
        <taxon>Pimeliinae</taxon>
        <taxon>Asbolus</taxon>
    </lineage>
</organism>
<dbReference type="Proteomes" id="UP000292052">
    <property type="component" value="Unassembled WGS sequence"/>
</dbReference>
<proteinExistence type="inferred from homology"/>